<sequence length="121" mass="13900">MTVAVAAWLWPDDGSVQLSELLSSTTYWLPAWPIYLSLCVCLWECVKRRDRARESRSLGFRTLLLSLGTIWAGAGLDRAGQRVINVHQWPMWHCQEMSLHHSLITTRIQGYWDNKAASKTQ</sequence>
<dbReference type="EMBL" id="JAYMGO010000006">
    <property type="protein sequence ID" value="KAL1273335.1"/>
    <property type="molecule type" value="Genomic_DNA"/>
</dbReference>
<feature type="transmembrane region" description="Helical" evidence="1">
    <location>
        <begin position="27"/>
        <end position="46"/>
    </location>
</feature>
<keyword evidence="1" id="KW-0812">Transmembrane</keyword>
<gene>
    <name evidence="2" type="ORF">QQF64_029197</name>
</gene>
<keyword evidence="1" id="KW-0472">Membrane</keyword>
<reference evidence="2 3" key="1">
    <citation type="submission" date="2023-09" db="EMBL/GenBank/DDBJ databases">
        <authorList>
            <person name="Wang M."/>
        </authorList>
    </citation>
    <scope>NUCLEOTIDE SEQUENCE [LARGE SCALE GENOMIC DNA]</scope>
    <source>
        <strain evidence="2">GT-2023</strain>
        <tissue evidence="2">Liver</tissue>
    </source>
</reference>
<organism evidence="2 3">
    <name type="scientific">Cirrhinus molitorella</name>
    <name type="common">mud carp</name>
    <dbReference type="NCBI Taxonomy" id="172907"/>
    <lineage>
        <taxon>Eukaryota</taxon>
        <taxon>Metazoa</taxon>
        <taxon>Chordata</taxon>
        <taxon>Craniata</taxon>
        <taxon>Vertebrata</taxon>
        <taxon>Euteleostomi</taxon>
        <taxon>Actinopterygii</taxon>
        <taxon>Neopterygii</taxon>
        <taxon>Teleostei</taxon>
        <taxon>Ostariophysi</taxon>
        <taxon>Cypriniformes</taxon>
        <taxon>Cyprinidae</taxon>
        <taxon>Labeoninae</taxon>
        <taxon>Labeonini</taxon>
        <taxon>Cirrhinus</taxon>
    </lineage>
</organism>
<evidence type="ECO:0000256" key="1">
    <source>
        <dbReference type="SAM" id="Phobius"/>
    </source>
</evidence>
<keyword evidence="1" id="KW-1133">Transmembrane helix</keyword>
<dbReference type="Proteomes" id="UP001558613">
    <property type="component" value="Unassembled WGS sequence"/>
</dbReference>
<comment type="caution">
    <text evidence="2">The sequence shown here is derived from an EMBL/GenBank/DDBJ whole genome shotgun (WGS) entry which is preliminary data.</text>
</comment>
<keyword evidence="3" id="KW-1185">Reference proteome</keyword>
<proteinExistence type="predicted"/>
<evidence type="ECO:0000313" key="3">
    <source>
        <dbReference type="Proteomes" id="UP001558613"/>
    </source>
</evidence>
<accession>A0ABR3N8S3</accession>
<name>A0ABR3N8S3_9TELE</name>
<evidence type="ECO:0000313" key="2">
    <source>
        <dbReference type="EMBL" id="KAL1273335.1"/>
    </source>
</evidence>
<protein>
    <submittedName>
        <fullName evidence="2">Uncharacterized protein</fullName>
    </submittedName>
</protein>